<dbReference type="SFLD" id="SFLDG01082">
    <property type="entry name" value="B12-binding_domain_containing"/>
    <property type="match status" value="1"/>
</dbReference>
<dbReference type="GO" id="GO:0003824">
    <property type="term" value="F:catalytic activity"/>
    <property type="evidence" value="ECO:0007669"/>
    <property type="project" value="InterPro"/>
</dbReference>
<dbReference type="EMBL" id="QPJT01000001">
    <property type="protein sequence ID" value="RCX21014.1"/>
    <property type="molecule type" value="Genomic_DNA"/>
</dbReference>
<evidence type="ECO:0000256" key="7">
    <source>
        <dbReference type="ARBA" id="ARBA00023014"/>
    </source>
</evidence>
<feature type="domain" description="Radical SAM core" evidence="9">
    <location>
        <begin position="231"/>
        <end position="468"/>
    </location>
</feature>
<dbReference type="InterPro" id="IPR051198">
    <property type="entry name" value="BchE-like"/>
</dbReference>
<keyword evidence="6" id="KW-0408">Iron</keyword>
<dbReference type="Gene3D" id="3.40.50.280">
    <property type="entry name" value="Cobalamin-binding domain"/>
    <property type="match status" value="1"/>
</dbReference>
<comment type="caution">
    <text evidence="10">The sequence shown here is derived from an EMBL/GenBank/DDBJ whole genome shotgun (WGS) entry which is preliminary data.</text>
</comment>
<dbReference type="SFLD" id="SFLDG01123">
    <property type="entry name" value="methyltransferase_(Class_B)"/>
    <property type="match status" value="1"/>
</dbReference>
<dbReference type="SMART" id="SM00729">
    <property type="entry name" value="Elp3"/>
    <property type="match status" value="1"/>
</dbReference>
<keyword evidence="5" id="KW-0479">Metal-binding</keyword>
<evidence type="ECO:0000256" key="6">
    <source>
        <dbReference type="ARBA" id="ARBA00023004"/>
    </source>
</evidence>
<protein>
    <submittedName>
        <fullName evidence="10">Radical SAM superfamily enzyme YgiQ (UPF0313 family)</fullName>
    </submittedName>
</protein>
<dbReference type="GO" id="GO:0031419">
    <property type="term" value="F:cobalamin binding"/>
    <property type="evidence" value="ECO:0007669"/>
    <property type="project" value="InterPro"/>
</dbReference>
<dbReference type="InterPro" id="IPR034466">
    <property type="entry name" value="Methyltransferase_Class_B"/>
</dbReference>
<dbReference type="PANTHER" id="PTHR43409:SF7">
    <property type="entry name" value="BLL1977 PROTEIN"/>
    <property type="match status" value="1"/>
</dbReference>
<keyword evidence="11" id="KW-1185">Reference proteome</keyword>
<feature type="domain" description="B12-binding" evidence="8">
    <location>
        <begin position="26"/>
        <end position="160"/>
    </location>
</feature>
<dbReference type="Proteomes" id="UP000253034">
    <property type="component" value="Unassembled WGS sequence"/>
</dbReference>
<dbReference type="PANTHER" id="PTHR43409">
    <property type="entry name" value="ANAEROBIC MAGNESIUM-PROTOPORPHYRIN IX MONOMETHYL ESTER CYCLASE-RELATED"/>
    <property type="match status" value="1"/>
</dbReference>
<dbReference type="RefSeq" id="WP_170137984.1">
    <property type="nucleotide sequence ID" value="NZ_QPJT01000001.1"/>
</dbReference>
<name>A0A369BMW1_9FIRM</name>
<accession>A0A369BMW1</accession>
<dbReference type="InterPro" id="IPR006158">
    <property type="entry name" value="Cobalamin-bd"/>
</dbReference>
<organism evidence="10 11">
    <name type="scientific">Anaerobacterium chartisolvens</name>
    <dbReference type="NCBI Taxonomy" id="1297424"/>
    <lineage>
        <taxon>Bacteria</taxon>
        <taxon>Bacillati</taxon>
        <taxon>Bacillota</taxon>
        <taxon>Clostridia</taxon>
        <taxon>Eubacteriales</taxon>
        <taxon>Oscillospiraceae</taxon>
        <taxon>Anaerobacterium</taxon>
    </lineage>
</organism>
<dbReference type="AlphaFoldDB" id="A0A369BMW1"/>
<comment type="cofactor">
    <cofactor evidence="1">
        <name>[4Fe-4S] cluster</name>
        <dbReference type="ChEBI" id="CHEBI:49883"/>
    </cofactor>
</comment>
<evidence type="ECO:0000259" key="8">
    <source>
        <dbReference type="PROSITE" id="PS51332"/>
    </source>
</evidence>
<keyword evidence="4" id="KW-0949">S-adenosyl-L-methionine</keyword>
<gene>
    <name evidence="10" type="ORF">DFR58_101218</name>
</gene>
<dbReference type="GO" id="GO:0046872">
    <property type="term" value="F:metal ion binding"/>
    <property type="evidence" value="ECO:0007669"/>
    <property type="project" value="UniProtKB-KW"/>
</dbReference>
<keyword evidence="2" id="KW-0489">Methyltransferase</keyword>
<proteinExistence type="predicted"/>
<dbReference type="SUPFAM" id="SSF102114">
    <property type="entry name" value="Radical SAM enzymes"/>
    <property type="match status" value="1"/>
</dbReference>
<evidence type="ECO:0000259" key="9">
    <source>
        <dbReference type="PROSITE" id="PS51918"/>
    </source>
</evidence>
<sequence length="520" mass="60359">MKKYDYDILLIDPPLEYIEDKTAQFGNLFMPSGLTYKVFNPGLLSIGTYLDWKGYSVRIDHILSINDIEKQLKKTLQSGKPRIIGISGTFGLAYRAVLKIAKLAKQVYPDVLIEVGGHHIGLMGGVVLDECKEIDVVVRYEGEIPIMELLEYQDGKRSISEISGIVFRCSMLEKEGGHINSEYIAPFKTKVFKNNSFCEDVVYDDIIENTQRSEVIDINDMPFVKYDLYPNFLTYPPYVEESRGCYGSCEYCTNYSINGKKYRKKESERFIEELKYAIGIYGKDREYPLLASIFGVDVKNTINICEGIKKNFNSIKWFSESRVDANWEEYIDLMYESGCNLFGIGMETASPEILGLMGKTKKPEYYIEKTEKFISHVKKYNNAILHLHLMFYAGETPETVKSTLKFITKWIDYIDSAHYSPLFDFPGTKLWNNFNFYNEKYGSTIIKNSLWDSLHFYPVNPSKYFSYEEAGYYTRVIEKLLMNKQEQVSVLLEARISKDEREKIDGDFKQKFLDEYLYSK</sequence>
<evidence type="ECO:0000256" key="4">
    <source>
        <dbReference type="ARBA" id="ARBA00022691"/>
    </source>
</evidence>
<dbReference type="GO" id="GO:0051539">
    <property type="term" value="F:4 iron, 4 sulfur cluster binding"/>
    <property type="evidence" value="ECO:0007669"/>
    <property type="project" value="UniProtKB-KW"/>
</dbReference>
<dbReference type="InterPro" id="IPR007197">
    <property type="entry name" value="rSAM"/>
</dbReference>
<evidence type="ECO:0000313" key="11">
    <source>
        <dbReference type="Proteomes" id="UP000253034"/>
    </source>
</evidence>
<keyword evidence="7" id="KW-0411">Iron-sulfur</keyword>
<dbReference type="Pfam" id="PF04055">
    <property type="entry name" value="Radical_SAM"/>
    <property type="match status" value="1"/>
</dbReference>
<reference evidence="10 11" key="1">
    <citation type="submission" date="2018-07" db="EMBL/GenBank/DDBJ databases">
        <title>Genomic Encyclopedia of Type Strains, Phase IV (KMG-IV): sequencing the most valuable type-strain genomes for metagenomic binning, comparative biology and taxonomic classification.</title>
        <authorList>
            <person name="Goeker M."/>
        </authorList>
    </citation>
    <scope>NUCLEOTIDE SEQUENCE [LARGE SCALE GENOMIC DNA]</scope>
    <source>
        <strain evidence="10 11">DSM 27016</strain>
    </source>
</reference>
<keyword evidence="3" id="KW-0808">Transferase</keyword>
<dbReference type="CDD" id="cd02068">
    <property type="entry name" value="radical_SAM_B12_BD"/>
    <property type="match status" value="1"/>
</dbReference>
<dbReference type="InterPro" id="IPR023404">
    <property type="entry name" value="rSAM_horseshoe"/>
</dbReference>
<evidence type="ECO:0000256" key="2">
    <source>
        <dbReference type="ARBA" id="ARBA00022603"/>
    </source>
</evidence>
<dbReference type="PROSITE" id="PS51332">
    <property type="entry name" value="B12_BINDING"/>
    <property type="match status" value="1"/>
</dbReference>
<dbReference type="InterPro" id="IPR006638">
    <property type="entry name" value="Elp3/MiaA/NifB-like_rSAM"/>
</dbReference>
<dbReference type="InterPro" id="IPR036724">
    <property type="entry name" value="Cobalamin-bd_sf"/>
</dbReference>
<dbReference type="Pfam" id="PF02310">
    <property type="entry name" value="B12-binding"/>
    <property type="match status" value="1"/>
</dbReference>
<dbReference type="Gene3D" id="3.80.30.20">
    <property type="entry name" value="tm_1862 like domain"/>
    <property type="match status" value="1"/>
</dbReference>
<dbReference type="SFLD" id="SFLDS00029">
    <property type="entry name" value="Radical_SAM"/>
    <property type="match status" value="1"/>
</dbReference>
<dbReference type="PROSITE" id="PS51918">
    <property type="entry name" value="RADICAL_SAM"/>
    <property type="match status" value="1"/>
</dbReference>
<evidence type="ECO:0000256" key="3">
    <source>
        <dbReference type="ARBA" id="ARBA00022679"/>
    </source>
</evidence>
<evidence type="ECO:0000313" key="10">
    <source>
        <dbReference type="EMBL" id="RCX21014.1"/>
    </source>
</evidence>
<dbReference type="InterPro" id="IPR058240">
    <property type="entry name" value="rSAM_sf"/>
</dbReference>
<evidence type="ECO:0000256" key="5">
    <source>
        <dbReference type="ARBA" id="ARBA00022723"/>
    </source>
</evidence>
<evidence type="ECO:0000256" key="1">
    <source>
        <dbReference type="ARBA" id="ARBA00001966"/>
    </source>
</evidence>
<dbReference type="SUPFAM" id="SSF52242">
    <property type="entry name" value="Cobalamin (vitamin B12)-binding domain"/>
    <property type="match status" value="1"/>
</dbReference>